<evidence type="ECO:0000256" key="4">
    <source>
        <dbReference type="SAM" id="MobiDB-lite"/>
    </source>
</evidence>
<organism evidence="6 7">
    <name type="scientific">[Myrmecia] bisecta</name>
    <dbReference type="NCBI Taxonomy" id="41462"/>
    <lineage>
        <taxon>Eukaryota</taxon>
        <taxon>Viridiplantae</taxon>
        <taxon>Chlorophyta</taxon>
        <taxon>core chlorophytes</taxon>
        <taxon>Trebouxiophyceae</taxon>
        <taxon>Trebouxiales</taxon>
        <taxon>Trebouxiaceae</taxon>
        <taxon>Myrmecia</taxon>
    </lineage>
</organism>
<dbReference type="AlphaFoldDB" id="A0AAW1QBG4"/>
<gene>
    <name evidence="6" type="ORF">WJX72_012195</name>
</gene>
<protein>
    <recommendedName>
        <fullName evidence="5">Ubiquitin-like protease family profile domain-containing protein</fullName>
    </recommendedName>
</protein>
<evidence type="ECO:0000256" key="2">
    <source>
        <dbReference type="ARBA" id="ARBA00022670"/>
    </source>
</evidence>
<accession>A0AAW1QBG4</accession>
<feature type="region of interest" description="Disordered" evidence="4">
    <location>
        <begin position="1"/>
        <end position="20"/>
    </location>
</feature>
<evidence type="ECO:0000313" key="6">
    <source>
        <dbReference type="EMBL" id="KAK9818408.1"/>
    </source>
</evidence>
<keyword evidence="7" id="KW-1185">Reference proteome</keyword>
<dbReference type="SUPFAM" id="SSF54001">
    <property type="entry name" value="Cysteine proteinases"/>
    <property type="match status" value="1"/>
</dbReference>
<feature type="domain" description="Ubiquitin-like protease family profile" evidence="5">
    <location>
        <begin position="224"/>
        <end position="275"/>
    </location>
</feature>
<reference evidence="6 7" key="1">
    <citation type="journal article" date="2024" name="Nat. Commun.">
        <title>Phylogenomics reveals the evolutionary origins of lichenization in chlorophyte algae.</title>
        <authorList>
            <person name="Puginier C."/>
            <person name="Libourel C."/>
            <person name="Otte J."/>
            <person name="Skaloud P."/>
            <person name="Haon M."/>
            <person name="Grisel S."/>
            <person name="Petersen M."/>
            <person name="Berrin J.G."/>
            <person name="Delaux P.M."/>
            <person name="Dal Grande F."/>
            <person name="Keller J."/>
        </authorList>
    </citation>
    <scope>NUCLEOTIDE SEQUENCE [LARGE SCALE GENOMIC DNA]</scope>
    <source>
        <strain evidence="6 7">SAG 2043</strain>
    </source>
</reference>
<dbReference type="GO" id="GO:0008234">
    <property type="term" value="F:cysteine-type peptidase activity"/>
    <property type="evidence" value="ECO:0007669"/>
    <property type="project" value="InterPro"/>
</dbReference>
<dbReference type="Gene3D" id="3.40.395.10">
    <property type="entry name" value="Adenoviral Proteinase, Chain A"/>
    <property type="match status" value="1"/>
</dbReference>
<evidence type="ECO:0000256" key="3">
    <source>
        <dbReference type="ARBA" id="ARBA00022801"/>
    </source>
</evidence>
<comment type="similarity">
    <text evidence="1">Belongs to the peptidase C48 family.</text>
</comment>
<dbReference type="InterPro" id="IPR038765">
    <property type="entry name" value="Papain-like_cys_pep_sf"/>
</dbReference>
<sequence length="282" mass="31704">MTGRIKYVERPDDNKPKEMPSGEFQAVMQSKWGRHDHHVCELLSYDSIVSPYFDYDHKQDTEATPAELDMHLRLCRNKLQALFKSDEGFDVGAVVVLQRHGWCMDSRNKKAFNISFRFYVKGYQLKMGKMGLLTMSGQGGFWNKKVYQEPNQRLAIPGGDHDGRMLTVVPGKDHSEALRCLAQLTSDTCIYETILCTCGYVKDIPQQHGSDCGAWFSDKASRTSYEKDIPQQHNASDCGAFTLAFAEFEGRGASLAGAFSQEHMNAYRVKLTGEILSGCISS</sequence>
<dbReference type="InterPro" id="IPR003653">
    <property type="entry name" value="Peptidase_C48_C"/>
</dbReference>
<keyword evidence="2" id="KW-0645">Protease</keyword>
<comment type="caution">
    <text evidence="6">The sequence shown here is derived from an EMBL/GenBank/DDBJ whole genome shotgun (WGS) entry which is preliminary data.</text>
</comment>
<dbReference type="Proteomes" id="UP001489004">
    <property type="component" value="Unassembled WGS sequence"/>
</dbReference>
<dbReference type="EMBL" id="JALJOR010000004">
    <property type="protein sequence ID" value="KAK9818408.1"/>
    <property type="molecule type" value="Genomic_DNA"/>
</dbReference>
<dbReference type="Pfam" id="PF02902">
    <property type="entry name" value="Peptidase_C48"/>
    <property type="match status" value="1"/>
</dbReference>
<evidence type="ECO:0000259" key="5">
    <source>
        <dbReference type="Pfam" id="PF02902"/>
    </source>
</evidence>
<name>A0AAW1QBG4_9CHLO</name>
<evidence type="ECO:0000313" key="7">
    <source>
        <dbReference type="Proteomes" id="UP001489004"/>
    </source>
</evidence>
<evidence type="ECO:0000256" key="1">
    <source>
        <dbReference type="ARBA" id="ARBA00005234"/>
    </source>
</evidence>
<proteinExistence type="inferred from homology"/>
<keyword evidence="3" id="KW-0378">Hydrolase</keyword>
<dbReference type="GO" id="GO:0006508">
    <property type="term" value="P:proteolysis"/>
    <property type="evidence" value="ECO:0007669"/>
    <property type="project" value="UniProtKB-KW"/>
</dbReference>